<dbReference type="GO" id="GO:0016226">
    <property type="term" value="P:iron-sulfur cluster assembly"/>
    <property type="evidence" value="ECO:0007669"/>
    <property type="project" value="InterPro"/>
</dbReference>
<dbReference type="SUPFAM" id="SSF82649">
    <property type="entry name" value="SufE/NifU"/>
    <property type="match status" value="1"/>
</dbReference>
<dbReference type="GO" id="GO:0051536">
    <property type="term" value="F:iron-sulfur cluster binding"/>
    <property type="evidence" value="ECO:0007669"/>
    <property type="project" value="InterPro"/>
</dbReference>
<evidence type="ECO:0000259" key="1">
    <source>
        <dbReference type="Pfam" id="PF01592"/>
    </source>
</evidence>
<dbReference type="Proteomes" id="UP000199771">
    <property type="component" value="Unassembled WGS sequence"/>
</dbReference>
<dbReference type="GO" id="GO:0005506">
    <property type="term" value="F:iron ion binding"/>
    <property type="evidence" value="ECO:0007669"/>
    <property type="project" value="InterPro"/>
</dbReference>
<dbReference type="Pfam" id="PF01592">
    <property type="entry name" value="NifU_N"/>
    <property type="match status" value="1"/>
</dbReference>
<reference evidence="2 3" key="1">
    <citation type="submission" date="2016-10" db="EMBL/GenBank/DDBJ databases">
        <authorList>
            <person name="de Groot N.N."/>
        </authorList>
    </citation>
    <scope>NUCLEOTIDE SEQUENCE [LARGE SCALE GENOMIC DNA]</scope>
    <source>
        <strain evidence="2 3">DSM 23609</strain>
    </source>
</reference>
<sequence>MNETDNVYAYPQAVWMRFRDPRHAGVLEGHDVRRVYARTPAASAVIELSIAVGPPLRVRFRAHGCPYTIAVGEWLAETLEREGLADLDRWQAGSIRQALEIPEERTHCALMGEDLIRALESVVKSSHPSS</sequence>
<dbReference type="STRING" id="1076937.SAMN04488120_10819"/>
<accession>A0A1I2JI71</accession>
<evidence type="ECO:0000313" key="2">
    <source>
        <dbReference type="EMBL" id="SFF54542.1"/>
    </source>
</evidence>
<proteinExistence type="predicted"/>
<organism evidence="2 3">
    <name type="scientific">Fontimonas thermophila</name>
    <dbReference type="NCBI Taxonomy" id="1076937"/>
    <lineage>
        <taxon>Bacteria</taxon>
        <taxon>Pseudomonadati</taxon>
        <taxon>Pseudomonadota</taxon>
        <taxon>Gammaproteobacteria</taxon>
        <taxon>Nevskiales</taxon>
        <taxon>Nevskiaceae</taxon>
        <taxon>Fontimonas</taxon>
    </lineage>
</organism>
<dbReference type="OrthoDB" id="9808097at2"/>
<dbReference type="RefSeq" id="WP_091533977.1">
    <property type="nucleotide sequence ID" value="NZ_FOOC01000008.1"/>
</dbReference>
<keyword evidence="3" id="KW-1185">Reference proteome</keyword>
<dbReference type="EMBL" id="FOOC01000008">
    <property type="protein sequence ID" value="SFF54542.1"/>
    <property type="molecule type" value="Genomic_DNA"/>
</dbReference>
<feature type="domain" description="NIF system FeS cluster assembly NifU N-terminal" evidence="1">
    <location>
        <begin position="10"/>
        <end position="118"/>
    </location>
</feature>
<gene>
    <name evidence="2" type="ORF">SAMN04488120_10819</name>
</gene>
<dbReference type="Gene3D" id="3.90.1010.10">
    <property type="match status" value="1"/>
</dbReference>
<name>A0A1I2JI71_9GAMM</name>
<evidence type="ECO:0000313" key="3">
    <source>
        <dbReference type="Proteomes" id="UP000199771"/>
    </source>
</evidence>
<protein>
    <submittedName>
        <fullName evidence="2">NifU homolog involved in Fe-S cluster formation</fullName>
    </submittedName>
</protein>
<dbReference type="InterPro" id="IPR002871">
    <property type="entry name" value="NIF_FeS_clus_asmbl_NifU_N"/>
</dbReference>
<dbReference type="AlphaFoldDB" id="A0A1I2JI71"/>